<dbReference type="Gene3D" id="3.90.550.10">
    <property type="entry name" value="Spore Coat Polysaccharide Biosynthesis Protein SpsA, Chain A"/>
    <property type="match status" value="1"/>
</dbReference>
<dbReference type="InterPro" id="IPR029044">
    <property type="entry name" value="Nucleotide-diphossugar_trans"/>
</dbReference>
<evidence type="ECO:0000313" key="6">
    <source>
        <dbReference type="Proteomes" id="UP000600139"/>
    </source>
</evidence>
<name>A0A934R6P6_9BACT</name>
<dbReference type="SUPFAM" id="SSF53448">
    <property type="entry name" value="Nucleotide-diphospho-sugar transferases"/>
    <property type="match status" value="1"/>
</dbReference>
<dbReference type="AlphaFoldDB" id="A0A934R6P6"/>
<feature type="domain" description="Glycosyltransferase 2-like" evidence="4">
    <location>
        <begin position="11"/>
        <end position="131"/>
    </location>
</feature>
<evidence type="ECO:0000259" key="4">
    <source>
        <dbReference type="Pfam" id="PF00535"/>
    </source>
</evidence>
<dbReference type="PANTHER" id="PTHR43630:SF1">
    <property type="entry name" value="POLY-BETA-1,6-N-ACETYL-D-GLUCOSAMINE SYNTHASE"/>
    <property type="match status" value="1"/>
</dbReference>
<comment type="similarity">
    <text evidence="1">Belongs to the glycosyltransferase 2 family.</text>
</comment>
<organism evidence="5 6">
    <name type="scientific">Luteolibacter yonseiensis</name>
    <dbReference type="NCBI Taxonomy" id="1144680"/>
    <lineage>
        <taxon>Bacteria</taxon>
        <taxon>Pseudomonadati</taxon>
        <taxon>Verrucomicrobiota</taxon>
        <taxon>Verrucomicrobiia</taxon>
        <taxon>Verrucomicrobiales</taxon>
        <taxon>Verrucomicrobiaceae</taxon>
        <taxon>Luteolibacter</taxon>
    </lineage>
</organism>
<proteinExistence type="inferred from homology"/>
<keyword evidence="2" id="KW-0328">Glycosyltransferase</keyword>
<dbReference type="InterPro" id="IPR001173">
    <property type="entry name" value="Glyco_trans_2-like"/>
</dbReference>
<protein>
    <submittedName>
        <fullName evidence="5">Glycosyltransferase family 2 protein</fullName>
    </submittedName>
</protein>
<evidence type="ECO:0000256" key="1">
    <source>
        <dbReference type="ARBA" id="ARBA00006739"/>
    </source>
</evidence>
<evidence type="ECO:0000256" key="3">
    <source>
        <dbReference type="ARBA" id="ARBA00022679"/>
    </source>
</evidence>
<gene>
    <name evidence="5" type="ORF">JIN84_20245</name>
</gene>
<keyword evidence="6" id="KW-1185">Reference proteome</keyword>
<reference evidence="5" key="1">
    <citation type="submission" date="2021-01" db="EMBL/GenBank/DDBJ databases">
        <title>Modified the classification status of verrucomicrobia.</title>
        <authorList>
            <person name="Feng X."/>
        </authorList>
    </citation>
    <scope>NUCLEOTIDE SEQUENCE</scope>
    <source>
        <strain evidence="5">JCM 18052</strain>
    </source>
</reference>
<evidence type="ECO:0000313" key="5">
    <source>
        <dbReference type="EMBL" id="MBK1817964.1"/>
    </source>
</evidence>
<dbReference type="RefSeq" id="WP_200352889.1">
    <property type="nucleotide sequence ID" value="NZ_BAABHZ010000001.1"/>
</dbReference>
<sequence length="262" mass="29461">MSENHTATVDILIRFKNSAATLPRVIEHLENQTYPPTNIIGVDTGSTDGSAEIIRRAGGTVVSWDAPYSHPKVLNFGLGYCRSELVVVLSSHTVLLSPDTIERMVAVMANPAMACVSAKWDDDPYYSDAISWDEMRAKGLKVGSIYSNSMGMLRHSFWQATPFDETMEGSEDYAWAISQLRLGHLCGRMDFPFDYLRSSNDRHHELARSAFLIARRNGLRPAWLGARCTFQNLIKAVLSGDKEARSLHGERLRAWWDVRRGR</sequence>
<keyword evidence="3" id="KW-0808">Transferase</keyword>
<dbReference type="CDD" id="cd00761">
    <property type="entry name" value="Glyco_tranf_GTA_type"/>
    <property type="match status" value="1"/>
</dbReference>
<dbReference type="GO" id="GO:0016757">
    <property type="term" value="F:glycosyltransferase activity"/>
    <property type="evidence" value="ECO:0007669"/>
    <property type="project" value="UniProtKB-KW"/>
</dbReference>
<comment type="caution">
    <text evidence="5">The sequence shown here is derived from an EMBL/GenBank/DDBJ whole genome shotgun (WGS) entry which is preliminary data.</text>
</comment>
<dbReference type="Proteomes" id="UP000600139">
    <property type="component" value="Unassembled WGS sequence"/>
</dbReference>
<accession>A0A934R6P6</accession>
<evidence type="ECO:0000256" key="2">
    <source>
        <dbReference type="ARBA" id="ARBA00022676"/>
    </source>
</evidence>
<dbReference type="Pfam" id="PF00535">
    <property type="entry name" value="Glycos_transf_2"/>
    <property type="match status" value="1"/>
</dbReference>
<dbReference type="PANTHER" id="PTHR43630">
    <property type="entry name" value="POLY-BETA-1,6-N-ACETYL-D-GLUCOSAMINE SYNTHASE"/>
    <property type="match status" value="1"/>
</dbReference>
<dbReference type="EMBL" id="JAENIK010000012">
    <property type="protein sequence ID" value="MBK1817964.1"/>
    <property type="molecule type" value="Genomic_DNA"/>
</dbReference>